<name>A0A1V2GZ02_9PROT</name>
<dbReference type="GO" id="GO:0015833">
    <property type="term" value="P:peptide transport"/>
    <property type="evidence" value="ECO:0007669"/>
    <property type="project" value="TreeGrafter"/>
</dbReference>
<accession>A0A1V2GZ02</accession>
<evidence type="ECO:0000313" key="6">
    <source>
        <dbReference type="EMBL" id="ONG50369.1"/>
    </source>
</evidence>
<dbReference type="Gene3D" id="3.40.190.10">
    <property type="entry name" value="Periplasmic binding protein-like II"/>
    <property type="match status" value="1"/>
</dbReference>
<evidence type="ECO:0000256" key="2">
    <source>
        <dbReference type="ARBA" id="ARBA00005695"/>
    </source>
</evidence>
<dbReference type="EMBL" id="MLCO01000191">
    <property type="protein sequence ID" value="ONG50369.1"/>
    <property type="molecule type" value="Genomic_DNA"/>
</dbReference>
<dbReference type="PANTHER" id="PTHR30290:SF9">
    <property type="entry name" value="OLIGOPEPTIDE-BINDING PROTEIN APPA"/>
    <property type="match status" value="1"/>
</dbReference>
<evidence type="ECO:0000256" key="4">
    <source>
        <dbReference type="ARBA" id="ARBA00022729"/>
    </source>
</evidence>
<dbReference type="GO" id="GO:1904680">
    <property type="term" value="F:peptide transmembrane transporter activity"/>
    <property type="evidence" value="ECO:0007669"/>
    <property type="project" value="TreeGrafter"/>
</dbReference>
<dbReference type="SUPFAM" id="SSF53850">
    <property type="entry name" value="Periplasmic binding protein-like II"/>
    <property type="match status" value="1"/>
</dbReference>
<evidence type="ECO:0000256" key="1">
    <source>
        <dbReference type="ARBA" id="ARBA00004418"/>
    </source>
</evidence>
<dbReference type="PANTHER" id="PTHR30290">
    <property type="entry name" value="PERIPLASMIC BINDING COMPONENT OF ABC TRANSPORTER"/>
    <property type="match status" value="1"/>
</dbReference>
<dbReference type="InterPro" id="IPR039424">
    <property type="entry name" value="SBP_5"/>
</dbReference>
<dbReference type="InterPro" id="IPR000914">
    <property type="entry name" value="SBP_5_dom"/>
</dbReference>
<evidence type="ECO:0000313" key="7">
    <source>
        <dbReference type="Proteomes" id="UP000188879"/>
    </source>
</evidence>
<dbReference type="Pfam" id="PF00496">
    <property type="entry name" value="SBP_bac_5"/>
    <property type="match status" value="1"/>
</dbReference>
<protein>
    <submittedName>
        <fullName evidence="6">Peptide ABC transporter substrate-binding protein</fullName>
    </submittedName>
</protein>
<dbReference type="AlphaFoldDB" id="A0A1V2GZ02"/>
<dbReference type="InterPro" id="IPR030678">
    <property type="entry name" value="Peptide/Ni-bd"/>
</dbReference>
<reference evidence="6 7" key="1">
    <citation type="submission" date="2016-10" db="EMBL/GenBank/DDBJ databases">
        <title>Draft Genome sequence of Roseomonas sp. strain M3.</title>
        <authorList>
            <person name="Subhash Y."/>
            <person name="Lee S."/>
        </authorList>
    </citation>
    <scope>NUCLEOTIDE SEQUENCE [LARGE SCALE GENOMIC DNA]</scope>
    <source>
        <strain evidence="6 7">M3</strain>
    </source>
</reference>
<comment type="subcellular location">
    <subcellularLocation>
        <location evidence="1">Periplasm</location>
    </subcellularLocation>
</comment>
<gene>
    <name evidence="6" type="ORF">BKE38_18510</name>
</gene>
<sequence length="520" mass="57676">MLGGVLPAAGALAQAAPRDTLVVLREIDADRYDPARTSATAAGEALFLLADTLVTLDWDQKTVRPGLAESWTVSEDGRTYTFKLRQGVSFCDGKPFTARDVVYSIKRWIDPATRSPVRWRAGPVEDITAPDDHTVVYRLKEPFSELLLQLTNYFASIVDQATVEKLGENFGVQGFNGTGPYCWQSWTPRQEMVLTRHPRYNWGPPIYQNPSPQVERIMLRVIPESNTRLAAVQSGQGDVTQWIPYFALEGLRKVPGLTVQQQPVHFYDIFMGFKVDHPVASDAVIRRAVNMAIDKQAIAKVAFFGAGQPADSYINPGSQDYDAEAAKMVPRFDPAAARKLLDEAGWVAGADGIRAKDGQRASLLVYALQSGINNTILQAIQADLRRVGIELRVQMWDATVGWGKLATQEFDTFIMAYPYMSATDAFSLYFPSTNRPTPNRMNWNDPATDQALAAARQATDPAQRAQIIGGLQRRIAEANVWVPLLRQPLWVVAAPRVEGVRAHGIYGVALYKGLDIRLKR</sequence>
<dbReference type="GO" id="GO:0043190">
    <property type="term" value="C:ATP-binding cassette (ABC) transporter complex"/>
    <property type="evidence" value="ECO:0007669"/>
    <property type="project" value="InterPro"/>
</dbReference>
<dbReference type="PIRSF" id="PIRSF002741">
    <property type="entry name" value="MppA"/>
    <property type="match status" value="1"/>
</dbReference>
<feature type="domain" description="Solute-binding protein family 5" evidence="5">
    <location>
        <begin position="62"/>
        <end position="430"/>
    </location>
</feature>
<keyword evidence="3" id="KW-0813">Transport</keyword>
<comment type="similarity">
    <text evidence="2">Belongs to the bacterial solute-binding protein 5 family.</text>
</comment>
<evidence type="ECO:0000256" key="3">
    <source>
        <dbReference type="ARBA" id="ARBA00022448"/>
    </source>
</evidence>
<keyword evidence="4" id="KW-0732">Signal</keyword>
<dbReference type="Gene3D" id="3.10.105.10">
    <property type="entry name" value="Dipeptide-binding Protein, Domain 3"/>
    <property type="match status" value="1"/>
</dbReference>
<dbReference type="Proteomes" id="UP000188879">
    <property type="component" value="Unassembled WGS sequence"/>
</dbReference>
<keyword evidence="7" id="KW-1185">Reference proteome</keyword>
<proteinExistence type="inferred from homology"/>
<evidence type="ECO:0000259" key="5">
    <source>
        <dbReference type="Pfam" id="PF00496"/>
    </source>
</evidence>
<dbReference type="GO" id="GO:0030288">
    <property type="term" value="C:outer membrane-bounded periplasmic space"/>
    <property type="evidence" value="ECO:0007669"/>
    <property type="project" value="UniProtKB-ARBA"/>
</dbReference>
<organism evidence="6 7">
    <name type="scientific">Teichococcus deserti</name>
    <dbReference type="NCBI Taxonomy" id="1817963"/>
    <lineage>
        <taxon>Bacteria</taxon>
        <taxon>Pseudomonadati</taxon>
        <taxon>Pseudomonadota</taxon>
        <taxon>Alphaproteobacteria</taxon>
        <taxon>Acetobacterales</taxon>
        <taxon>Roseomonadaceae</taxon>
        <taxon>Roseomonas</taxon>
    </lineage>
</organism>
<comment type="caution">
    <text evidence="6">The sequence shown here is derived from an EMBL/GenBank/DDBJ whole genome shotgun (WGS) entry which is preliminary data.</text>
</comment>